<reference evidence="3" key="1">
    <citation type="journal article" date="2020" name="Nature">
        <title>Giant virus diversity and host interactions through global metagenomics.</title>
        <authorList>
            <person name="Schulz F."/>
            <person name="Roux S."/>
            <person name="Paez-Espino D."/>
            <person name="Jungbluth S."/>
            <person name="Walsh D.A."/>
            <person name="Denef V.J."/>
            <person name="McMahon K.D."/>
            <person name="Konstantinidis K.T."/>
            <person name="Eloe-Fadrosh E.A."/>
            <person name="Kyrpides N.C."/>
            <person name="Woyke T."/>
        </authorList>
    </citation>
    <scope>NUCLEOTIDE SEQUENCE</scope>
    <source>
        <strain evidence="3">GVMAG-M-3300023179-111</strain>
    </source>
</reference>
<protein>
    <submittedName>
        <fullName evidence="3">Uncharacterized protein</fullName>
    </submittedName>
</protein>
<dbReference type="AlphaFoldDB" id="A0A6C0DZS4"/>
<feature type="region of interest" description="Disordered" evidence="2">
    <location>
        <begin position="272"/>
        <end position="306"/>
    </location>
</feature>
<evidence type="ECO:0000313" key="3">
    <source>
        <dbReference type="EMBL" id="QHT22386.1"/>
    </source>
</evidence>
<accession>A0A6C0DZS4</accession>
<evidence type="ECO:0000256" key="2">
    <source>
        <dbReference type="SAM" id="MobiDB-lite"/>
    </source>
</evidence>
<organism evidence="3">
    <name type="scientific">viral metagenome</name>
    <dbReference type="NCBI Taxonomy" id="1070528"/>
    <lineage>
        <taxon>unclassified sequences</taxon>
        <taxon>metagenomes</taxon>
        <taxon>organismal metagenomes</taxon>
    </lineage>
</organism>
<feature type="coiled-coil region" evidence="1">
    <location>
        <begin position="54"/>
        <end position="82"/>
    </location>
</feature>
<dbReference type="EMBL" id="MN739709">
    <property type="protein sequence ID" value="QHT22386.1"/>
    <property type="molecule type" value="Genomic_DNA"/>
</dbReference>
<sequence>MNFLYSKKIGRFTTIFEKKLLNDIIHHKLGNGFLEIDSIDYYQKLLLNFTHENVDSFIRELEKYLEELKNILLKEIKEKEEKKEYTPIYVPPYLTQRHSSFEESPTMYENNHTGHLHNTVYKHKKKSNIRKNIVSGLHTTFYVEDEEDIYSPDNLNLTILTKLGNNNFLDINNIVDYQLLIKNFTRSNVNTFIKKFNDFVEKLKKILIEEIEKITVIKDVERNEKNRNYSLKGYPNESGTAIRFDNLVNPYQTMVVVPEYGYDNPFYMTTKVTKEKTENKDGKNQKSRKRKSRKRKSRKRISRKRK</sequence>
<feature type="compositionally biased region" description="Basic residues" evidence="2">
    <location>
        <begin position="285"/>
        <end position="306"/>
    </location>
</feature>
<feature type="compositionally biased region" description="Basic and acidic residues" evidence="2">
    <location>
        <begin position="272"/>
        <end position="284"/>
    </location>
</feature>
<keyword evidence="1" id="KW-0175">Coiled coil</keyword>
<evidence type="ECO:0000256" key="1">
    <source>
        <dbReference type="SAM" id="Coils"/>
    </source>
</evidence>
<name>A0A6C0DZS4_9ZZZZ</name>
<proteinExistence type="predicted"/>